<feature type="domain" description="Beta-ketoacyl-[acyl-carrier-protein] synthase III C-terminal" evidence="3">
    <location>
        <begin position="241"/>
        <end position="330"/>
    </location>
</feature>
<evidence type="ECO:0000313" key="5">
    <source>
        <dbReference type="EMBL" id="GAA3681068.1"/>
    </source>
</evidence>
<evidence type="ECO:0000259" key="4">
    <source>
        <dbReference type="Pfam" id="PF08545"/>
    </source>
</evidence>
<accession>A0ABP7C5Y3</accession>
<name>A0ABP7C5Y3_9ACTN</name>
<evidence type="ECO:0000256" key="2">
    <source>
        <dbReference type="ARBA" id="ARBA00023315"/>
    </source>
</evidence>
<dbReference type="Pfam" id="PF08545">
    <property type="entry name" value="ACP_syn_III"/>
    <property type="match status" value="1"/>
</dbReference>
<protein>
    <submittedName>
        <fullName evidence="5">Ketoacyl-ACP synthase III</fullName>
    </submittedName>
</protein>
<dbReference type="CDD" id="cd00830">
    <property type="entry name" value="KAS_III"/>
    <property type="match status" value="1"/>
</dbReference>
<comment type="caution">
    <text evidence="5">The sequence shown here is derived from an EMBL/GenBank/DDBJ whole genome shotgun (WGS) entry which is preliminary data.</text>
</comment>
<keyword evidence="2" id="KW-0012">Acyltransferase</keyword>
<dbReference type="PANTHER" id="PTHR34069">
    <property type="entry name" value="3-OXOACYL-[ACYL-CARRIER-PROTEIN] SYNTHASE 3"/>
    <property type="match status" value="1"/>
</dbReference>
<evidence type="ECO:0000256" key="1">
    <source>
        <dbReference type="ARBA" id="ARBA00022679"/>
    </source>
</evidence>
<dbReference type="InterPro" id="IPR013747">
    <property type="entry name" value="ACP_syn_III_C"/>
</dbReference>
<feature type="domain" description="Beta-ketoacyl-[acyl-carrier-protein] synthase III N-terminal" evidence="4">
    <location>
        <begin position="111"/>
        <end position="189"/>
    </location>
</feature>
<dbReference type="SUPFAM" id="SSF53901">
    <property type="entry name" value="Thiolase-like"/>
    <property type="match status" value="1"/>
</dbReference>
<dbReference type="InterPro" id="IPR013751">
    <property type="entry name" value="ACP_syn_III_N"/>
</dbReference>
<proteinExistence type="predicted"/>
<dbReference type="PANTHER" id="PTHR34069:SF2">
    <property type="entry name" value="BETA-KETOACYL-[ACYL-CARRIER-PROTEIN] SYNTHASE III"/>
    <property type="match status" value="1"/>
</dbReference>
<keyword evidence="1" id="KW-0808">Transferase</keyword>
<evidence type="ECO:0000259" key="3">
    <source>
        <dbReference type="Pfam" id="PF08541"/>
    </source>
</evidence>
<evidence type="ECO:0000313" key="6">
    <source>
        <dbReference type="Proteomes" id="UP001500902"/>
    </source>
</evidence>
<dbReference type="NCBIfam" id="NF006829">
    <property type="entry name" value="PRK09352.1"/>
    <property type="match status" value="1"/>
</dbReference>
<dbReference type="Pfam" id="PF08541">
    <property type="entry name" value="ACP_syn_III_C"/>
    <property type="match status" value="1"/>
</dbReference>
<dbReference type="Gene3D" id="3.40.47.10">
    <property type="match status" value="1"/>
</dbReference>
<dbReference type="Proteomes" id="UP001500902">
    <property type="component" value="Unassembled WGS sequence"/>
</dbReference>
<organism evidence="5 6">
    <name type="scientific">Nonomuraea antimicrobica</name>
    <dbReference type="NCBI Taxonomy" id="561173"/>
    <lineage>
        <taxon>Bacteria</taxon>
        <taxon>Bacillati</taxon>
        <taxon>Actinomycetota</taxon>
        <taxon>Actinomycetes</taxon>
        <taxon>Streptosporangiales</taxon>
        <taxon>Streptosporangiaceae</taxon>
        <taxon>Nonomuraea</taxon>
    </lineage>
</organism>
<dbReference type="InterPro" id="IPR016039">
    <property type="entry name" value="Thiolase-like"/>
</dbReference>
<sequence length="344" mass="35285">MAVAMQTTAILGTGSYLPKEEVPNEEVAAPAGVTADWIERKTQITSRRRAAPDEATSDLAVRAAREALDQAGIDVGRIGYLIVATSTGDSPQPPTSCLVQDALSAHGAACFDINVVCSGFVYALAVAHSLIALRPGSYALVVGADVYSRILDATDRRTAVLFGDGAGAVVVGPAPGPSGIIGFDLCSDGGASRLIRVDAGGSRLPASYETLAAGGHYFRMDGRGVTDFVMKTVPPVLDGLLDGAGYRPHDVDVFVPHQANGVLLTELIGRAGLDGARTPRTLEKYGNVGSASVPVALDHANRSGLLSEGDLVLLAGFGGGMSIGACLLHWSAPPAPAARKGQTS</sequence>
<keyword evidence="6" id="KW-1185">Reference proteome</keyword>
<gene>
    <name evidence="5" type="ORF">GCM10022224_051680</name>
</gene>
<reference evidence="6" key="1">
    <citation type="journal article" date="2019" name="Int. J. Syst. Evol. Microbiol.">
        <title>The Global Catalogue of Microorganisms (GCM) 10K type strain sequencing project: providing services to taxonomists for standard genome sequencing and annotation.</title>
        <authorList>
            <consortium name="The Broad Institute Genomics Platform"/>
            <consortium name="The Broad Institute Genome Sequencing Center for Infectious Disease"/>
            <person name="Wu L."/>
            <person name="Ma J."/>
        </authorList>
    </citation>
    <scope>NUCLEOTIDE SEQUENCE [LARGE SCALE GENOMIC DNA]</scope>
    <source>
        <strain evidence="6">JCM 16904</strain>
    </source>
</reference>
<dbReference type="EMBL" id="BAAAZP010000094">
    <property type="protein sequence ID" value="GAA3681068.1"/>
    <property type="molecule type" value="Genomic_DNA"/>
</dbReference>